<feature type="binding site" evidence="12 13">
    <location>
        <position position="57"/>
    </location>
    <ligand>
        <name>ATP</name>
        <dbReference type="ChEBI" id="CHEBI:30616"/>
    </ligand>
</feature>
<dbReference type="AlphaFoldDB" id="A0A917FJE5"/>
<dbReference type="SUPFAM" id="SSF54919">
    <property type="entry name" value="Nucleoside diphosphate kinase, NDK"/>
    <property type="match status" value="1"/>
</dbReference>
<feature type="binding site" evidence="12 13">
    <location>
        <position position="102"/>
    </location>
    <ligand>
        <name>ATP</name>
        <dbReference type="ChEBI" id="CHEBI:30616"/>
    </ligand>
</feature>
<evidence type="ECO:0000313" key="18">
    <source>
        <dbReference type="Proteomes" id="UP000644756"/>
    </source>
</evidence>
<feature type="binding site" evidence="12 13">
    <location>
        <position position="85"/>
    </location>
    <ligand>
        <name>ATP</name>
        <dbReference type="ChEBI" id="CHEBI:30616"/>
    </ligand>
</feature>
<gene>
    <name evidence="12 17" type="primary">ndk</name>
    <name evidence="17" type="ORF">GCM10010916_02600</name>
</gene>
<evidence type="ECO:0000256" key="14">
    <source>
        <dbReference type="RuleBase" id="RU004011"/>
    </source>
</evidence>
<dbReference type="InterPro" id="IPR001564">
    <property type="entry name" value="Nucleoside_diP_kinase"/>
</dbReference>
<feature type="domain" description="Nucleoside diphosphate kinase-like" evidence="16">
    <location>
        <begin position="1"/>
        <end position="138"/>
    </location>
</feature>
<dbReference type="NCBIfam" id="NF001908">
    <property type="entry name" value="PRK00668.1"/>
    <property type="match status" value="1"/>
</dbReference>
<dbReference type="GO" id="GO:0006183">
    <property type="term" value="P:GTP biosynthetic process"/>
    <property type="evidence" value="ECO:0007669"/>
    <property type="project" value="UniProtKB-UniRule"/>
</dbReference>
<dbReference type="GO" id="GO:0046872">
    <property type="term" value="F:metal ion binding"/>
    <property type="evidence" value="ECO:0007669"/>
    <property type="project" value="UniProtKB-KW"/>
</dbReference>
<comment type="function">
    <text evidence="12">Major role in the synthesis of nucleoside triphosphates other than ATP. The ATP gamma phosphate is transferred to the NDP beta phosphate via a ping-pong mechanism, using a phosphorylated active-site intermediate.</text>
</comment>
<keyword evidence="6 12" id="KW-0479">Metal-binding</keyword>
<evidence type="ECO:0000256" key="4">
    <source>
        <dbReference type="ARBA" id="ARBA00017632"/>
    </source>
</evidence>
<name>A0A917FJE5_9BACL</name>
<dbReference type="Pfam" id="PF00334">
    <property type="entry name" value="NDK"/>
    <property type="match status" value="1"/>
</dbReference>
<dbReference type="CDD" id="cd04413">
    <property type="entry name" value="NDPk_I"/>
    <property type="match status" value="1"/>
</dbReference>
<dbReference type="GO" id="GO:0004550">
    <property type="term" value="F:nucleoside diphosphate kinase activity"/>
    <property type="evidence" value="ECO:0007669"/>
    <property type="project" value="UniProtKB-UniRule"/>
</dbReference>
<feature type="binding site" evidence="12 13">
    <location>
        <position position="91"/>
    </location>
    <ligand>
        <name>ATP</name>
        <dbReference type="ChEBI" id="CHEBI:30616"/>
    </ligand>
</feature>
<feature type="binding site" evidence="12 13">
    <location>
        <position position="112"/>
    </location>
    <ligand>
        <name>ATP</name>
        <dbReference type="ChEBI" id="CHEBI:30616"/>
    </ligand>
</feature>
<evidence type="ECO:0000256" key="7">
    <source>
        <dbReference type="ARBA" id="ARBA00022741"/>
    </source>
</evidence>
<comment type="subcellular location">
    <subcellularLocation>
        <location evidence="12">Cytoplasm</location>
    </subcellularLocation>
</comment>
<evidence type="ECO:0000256" key="11">
    <source>
        <dbReference type="ARBA" id="ARBA00023080"/>
    </source>
</evidence>
<comment type="caution">
    <text evidence="17">The sequence shown here is derived from an EMBL/GenBank/DDBJ whole genome shotgun (WGS) entry which is preliminary data.</text>
</comment>
<dbReference type="GO" id="GO:0006228">
    <property type="term" value="P:UTP biosynthetic process"/>
    <property type="evidence" value="ECO:0007669"/>
    <property type="project" value="UniProtKB-UniRule"/>
</dbReference>
<keyword evidence="8 12" id="KW-0418">Kinase</keyword>
<comment type="subunit">
    <text evidence="12">Homotetramer.</text>
</comment>
<keyword evidence="5 12" id="KW-0808">Transferase</keyword>
<evidence type="ECO:0000256" key="9">
    <source>
        <dbReference type="ARBA" id="ARBA00022840"/>
    </source>
</evidence>
<evidence type="ECO:0000256" key="5">
    <source>
        <dbReference type="ARBA" id="ARBA00022679"/>
    </source>
</evidence>
<comment type="cofactor">
    <cofactor evidence="1 12">
        <name>Mg(2+)</name>
        <dbReference type="ChEBI" id="CHEBI:18420"/>
    </cofactor>
</comment>
<evidence type="ECO:0000256" key="1">
    <source>
        <dbReference type="ARBA" id="ARBA00001946"/>
    </source>
</evidence>
<dbReference type="PRINTS" id="PR01243">
    <property type="entry name" value="NUCDPKINASE"/>
</dbReference>
<proteinExistence type="inferred from homology"/>
<reference evidence="17" key="1">
    <citation type="journal article" date="2014" name="Int. J. Syst. Evol. Microbiol.">
        <title>Complete genome sequence of Corynebacterium casei LMG S-19264T (=DSM 44701T), isolated from a smear-ripened cheese.</title>
        <authorList>
            <consortium name="US DOE Joint Genome Institute (JGI-PGF)"/>
            <person name="Walter F."/>
            <person name="Albersmeier A."/>
            <person name="Kalinowski J."/>
            <person name="Ruckert C."/>
        </authorList>
    </citation>
    <scope>NUCLEOTIDE SEQUENCE</scope>
    <source>
        <strain evidence="17">CGMCC 1.12987</strain>
    </source>
</reference>
<reference evidence="17" key="2">
    <citation type="submission" date="2020-09" db="EMBL/GenBank/DDBJ databases">
        <authorList>
            <person name="Sun Q."/>
            <person name="Zhou Y."/>
        </authorList>
    </citation>
    <scope>NUCLEOTIDE SEQUENCE</scope>
    <source>
        <strain evidence="17">CGMCC 1.12987</strain>
    </source>
</reference>
<evidence type="ECO:0000259" key="16">
    <source>
        <dbReference type="SMART" id="SM00562"/>
    </source>
</evidence>
<dbReference type="EMBL" id="BMGR01000001">
    <property type="protein sequence ID" value="GGF88776.1"/>
    <property type="molecule type" value="Genomic_DNA"/>
</dbReference>
<dbReference type="InterPro" id="IPR023005">
    <property type="entry name" value="Nucleoside_diP_kinase_AS"/>
</dbReference>
<dbReference type="GO" id="GO:0005524">
    <property type="term" value="F:ATP binding"/>
    <property type="evidence" value="ECO:0007669"/>
    <property type="project" value="UniProtKB-UniRule"/>
</dbReference>
<evidence type="ECO:0000313" key="17">
    <source>
        <dbReference type="EMBL" id="GGF88776.1"/>
    </source>
</evidence>
<comment type="similarity">
    <text evidence="2 12 13 14">Belongs to the NDK family.</text>
</comment>
<dbReference type="Gene3D" id="3.30.70.141">
    <property type="entry name" value="Nucleoside diphosphate kinase-like domain"/>
    <property type="match status" value="1"/>
</dbReference>
<dbReference type="FunFam" id="3.30.70.141:FF:000003">
    <property type="entry name" value="Nucleoside diphosphate kinase"/>
    <property type="match status" value="1"/>
</dbReference>
<evidence type="ECO:0000256" key="15">
    <source>
        <dbReference type="RuleBase" id="RU004013"/>
    </source>
</evidence>
<feature type="active site" description="Pros-phosphohistidine intermediate" evidence="12 13">
    <location>
        <position position="115"/>
    </location>
</feature>
<accession>A0A917FJE5</accession>
<dbReference type="EC" id="2.7.4.6" evidence="3 12"/>
<comment type="catalytic activity">
    <reaction evidence="12">
        <text>a ribonucleoside 5'-diphosphate + ATP = a ribonucleoside 5'-triphosphate + ADP</text>
        <dbReference type="Rhea" id="RHEA:18113"/>
        <dbReference type="ChEBI" id="CHEBI:30616"/>
        <dbReference type="ChEBI" id="CHEBI:57930"/>
        <dbReference type="ChEBI" id="CHEBI:61557"/>
        <dbReference type="ChEBI" id="CHEBI:456216"/>
        <dbReference type="EC" id="2.7.4.6"/>
    </reaction>
</comment>
<evidence type="ECO:0000256" key="10">
    <source>
        <dbReference type="ARBA" id="ARBA00022842"/>
    </source>
</evidence>
<sequence>MEQTFLMIKPDGVQRGLIGEIVSRLEKKGLKLSAAKFMVIDRALAERHYAEHEGKPFYPPLIDFITSGPVFAMVWSGDQVIELTRALIGKTDALAAAPGTIRSDFAVHTNFNLIHGSDSLENAQREISLFFRPEELVEYEHTMQRWI</sequence>
<keyword evidence="11 12" id="KW-0546">Nucleotide metabolism</keyword>
<evidence type="ECO:0000256" key="6">
    <source>
        <dbReference type="ARBA" id="ARBA00022723"/>
    </source>
</evidence>
<dbReference type="PROSITE" id="PS00469">
    <property type="entry name" value="NDPK"/>
    <property type="match status" value="1"/>
</dbReference>
<dbReference type="HAMAP" id="MF_00451">
    <property type="entry name" value="NDP_kinase"/>
    <property type="match status" value="1"/>
</dbReference>
<keyword evidence="12" id="KW-0963">Cytoplasm</keyword>
<dbReference type="GO" id="GO:0006241">
    <property type="term" value="P:CTP biosynthetic process"/>
    <property type="evidence" value="ECO:0007669"/>
    <property type="project" value="UniProtKB-UniRule"/>
</dbReference>
<keyword evidence="7 12" id="KW-0547">Nucleotide-binding</keyword>
<dbReference type="InterPro" id="IPR034907">
    <property type="entry name" value="NDK-like_dom"/>
</dbReference>
<organism evidence="17 18">
    <name type="scientific">Paenibacillus abyssi</name>
    <dbReference type="NCBI Taxonomy" id="1340531"/>
    <lineage>
        <taxon>Bacteria</taxon>
        <taxon>Bacillati</taxon>
        <taxon>Bacillota</taxon>
        <taxon>Bacilli</taxon>
        <taxon>Bacillales</taxon>
        <taxon>Paenibacillaceae</taxon>
        <taxon>Paenibacillus</taxon>
    </lineage>
</organism>
<comment type="catalytic activity">
    <reaction evidence="12 15">
        <text>a 2'-deoxyribonucleoside 5'-diphosphate + ATP = a 2'-deoxyribonucleoside 5'-triphosphate + ADP</text>
        <dbReference type="Rhea" id="RHEA:44640"/>
        <dbReference type="ChEBI" id="CHEBI:30616"/>
        <dbReference type="ChEBI" id="CHEBI:61560"/>
        <dbReference type="ChEBI" id="CHEBI:73316"/>
        <dbReference type="ChEBI" id="CHEBI:456216"/>
        <dbReference type="EC" id="2.7.4.6"/>
    </reaction>
</comment>
<dbReference type="RefSeq" id="WP_188528249.1">
    <property type="nucleotide sequence ID" value="NZ_BMGR01000001.1"/>
</dbReference>
<protein>
    <recommendedName>
        <fullName evidence="4 12">Nucleoside diphosphate kinase</fullName>
        <shortName evidence="12">NDK</shortName>
        <shortName evidence="12">NDP kinase</shortName>
        <ecNumber evidence="3 12">2.7.4.6</ecNumber>
    </recommendedName>
    <alternativeName>
        <fullName evidence="12">Nucleoside-2-P kinase</fullName>
    </alternativeName>
</protein>
<evidence type="ECO:0000256" key="2">
    <source>
        <dbReference type="ARBA" id="ARBA00008142"/>
    </source>
</evidence>
<keyword evidence="9 12" id="KW-0067">ATP-binding</keyword>
<dbReference type="PROSITE" id="PS51374">
    <property type="entry name" value="NDPK_LIKE"/>
    <property type="match status" value="1"/>
</dbReference>
<dbReference type="Proteomes" id="UP000644756">
    <property type="component" value="Unassembled WGS sequence"/>
</dbReference>
<keyword evidence="18" id="KW-1185">Reference proteome</keyword>
<evidence type="ECO:0000256" key="3">
    <source>
        <dbReference type="ARBA" id="ARBA00012966"/>
    </source>
</evidence>
<dbReference type="PANTHER" id="PTHR11349">
    <property type="entry name" value="NUCLEOSIDE DIPHOSPHATE KINASE"/>
    <property type="match status" value="1"/>
</dbReference>
<feature type="binding site" evidence="12 13">
    <location>
        <position position="9"/>
    </location>
    <ligand>
        <name>ATP</name>
        <dbReference type="ChEBI" id="CHEBI:30616"/>
    </ligand>
</feature>
<evidence type="ECO:0000256" key="8">
    <source>
        <dbReference type="ARBA" id="ARBA00022777"/>
    </source>
</evidence>
<dbReference type="SMART" id="SM00562">
    <property type="entry name" value="NDK"/>
    <property type="match status" value="1"/>
</dbReference>
<evidence type="ECO:0000256" key="12">
    <source>
        <dbReference type="HAMAP-Rule" id="MF_00451"/>
    </source>
</evidence>
<dbReference type="GO" id="GO:0005737">
    <property type="term" value="C:cytoplasm"/>
    <property type="evidence" value="ECO:0007669"/>
    <property type="project" value="UniProtKB-SubCell"/>
</dbReference>
<dbReference type="InterPro" id="IPR036850">
    <property type="entry name" value="NDK-like_dom_sf"/>
</dbReference>
<keyword evidence="10 12" id="KW-0460">Magnesium</keyword>
<keyword evidence="12" id="KW-0597">Phosphoprotein</keyword>
<evidence type="ECO:0000256" key="13">
    <source>
        <dbReference type="PROSITE-ProRule" id="PRU00706"/>
    </source>
</evidence>